<feature type="domain" description="SD-repeat containing protein B" evidence="5">
    <location>
        <begin position="1260"/>
        <end position="1362"/>
    </location>
</feature>
<keyword evidence="4" id="KW-0472">Membrane</keyword>
<keyword evidence="4" id="KW-1133">Transmembrane helix</keyword>
<dbReference type="GO" id="GO:0005576">
    <property type="term" value="C:extracellular region"/>
    <property type="evidence" value="ECO:0007669"/>
    <property type="project" value="UniProtKB-SubCell"/>
</dbReference>
<dbReference type="InterPro" id="IPR013783">
    <property type="entry name" value="Ig-like_fold"/>
</dbReference>
<dbReference type="InterPro" id="IPR051417">
    <property type="entry name" value="SDr/BOS_complex"/>
</dbReference>
<evidence type="ECO:0000313" key="6">
    <source>
        <dbReference type="EMBL" id="PWQ97948.1"/>
    </source>
</evidence>
<evidence type="ECO:0000256" key="2">
    <source>
        <dbReference type="ARBA" id="ARBA00022525"/>
    </source>
</evidence>
<dbReference type="Proteomes" id="UP000245506">
    <property type="component" value="Unassembled WGS sequence"/>
</dbReference>
<comment type="subcellular location">
    <subcellularLocation>
        <location evidence="1">Secreted</location>
    </subcellularLocation>
</comment>
<reference evidence="6 7" key="1">
    <citation type="submission" date="2018-05" db="EMBL/GenBank/DDBJ databases">
        <title>Leucothrix arctica sp. nov., isolated from Arctic seawater.</title>
        <authorList>
            <person name="Choi A."/>
            <person name="Baek K."/>
        </authorList>
    </citation>
    <scope>NUCLEOTIDE SEQUENCE [LARGE SCALE GENOMIC DNA]</scope>
    <source>
        <strain evidence="6 7">IMCC9719</strain>
    </source>
</reference>
<organism evidence="6 7">
    <name type="scientific">Leucothrix arctica</name>
    <dbReference type="NCBI Taxonomy" id="1481894"/>
    <lineage>
        <taxon>Bacteria</taxon>
        <taxon>Pseudomonadati</taxon>
        <taxon>Pseudomonadota</taxon>
        <taxon>Gammaproteobacteria</taxon>
        <taxon>Thiotrichales</taxon>
        <taxon>Thiotrichaceae</taxon>
        <taxon>Leucothrix</taxon>
    </lineage>
</organism>
<keyword evidence="7" id="KW-1185">Reference proteome</keyword>
<dbReference type="PANTHER" id="PTHR23303">
    <property type="entry name" value="CARBOXYPEPTIDASE REGULATORY REGION-CONTAINING"/>
    <property type="match status" value="1"/>
</dbReference>
<evidence type="ECO:0000313" key="7">
    <source>
        <dbReference type="Proteomes" id="UP000245506"/>
    </source>
</evidence>
<accession>A0A317CHC3</accession>
<keyword evidence="3" id="KW-0732">Signal</keyword>
<sequence length="1740" mass="183023">MQRCNSLIISGVYSMLIRKFIGVSTRAVVLCFFMVPASYADIPSLEFGPFGQGLLDGTSPFGTAVEDASGDLVACPTDTDTQIAGADCGDANYVVRTQDVSTHLFSISANGGDPSIPVGENVIENVVLELTAHPSTDAEIAFNSLPIACSELGGGGDDPASTIVINSDRSITMTCNLGGLSEGQAKFLSIPIQPSGLSANGSSYTTTQRIYSTANTDGSATSTVNTYEDSTPVIISAAPAWDLLQSTTTTSTWRNDGTGYADVGQGTELGFYASTWIRVAATRTTGIESITEPLTFSSVFSATIESATGTSYSPEFHVISCEPNTAGFTGLVYGSGGGNASVTDSGDCTFSRTDASDATSPQYDFTITGADLSGTHWPTEDTRGNDLSAGPYYATDHRMRVFIPMRTIDAADGVDDDFNGALWLTSLLTDFDPTSDSNTSNFGDGFEPGYNGELIDGERSNNQLGSTLFEITASGSFTKYMAKTINDNAINGITWASSSAGAGDAELENGSSAATRILFRNNGTLALTNIGMCDVFDNTTYQLTDRSNTNGSAGTYAYLGTRNTTTGSVSIDDMIVEYAYINVSGDDPLDNNNDGSFDFNTDTGRYEGDWSNQKAAVCDDSSASSGWYSDASLVPGGIDSINAVRLRQSDASIAANEGMTPTQYITFVVPLMVRQNFNGGPHDGDIIPPGTVMANFATARSDELWDSWLTQNYEPSPENTSSRGDRISMSRARLALDSFSLSPEASSGSTASTLAGNEVVWQVNTTLLTELETSVDAENLQIFSVLPPEASYNSTCTASQSGATPPNLIQYNTDIDGNTESGYTRLVWNLGTVTANSSIDPRVFCTDTDALAADGTSVILESLVQADDVFTTQSLRHDTHTISLLQVGDVKVTKTVDAALDDRNDDQVYTLKWSNFSDLVEIDKPVIIDRLPYSGDDNVPASSFSGSYSLIGEPPVSWLDGSTPASGELALGTWYYTSDTPSGIIVNPDNNVSNWCLESDFGTAGCPADFAGVTAIKFISNYDLAKNGDVKQGVIATVTLQAGDPTDVDTSTINYPSDIYTNFFTFDSASLPADQFLQSGYASVQVASYSLGDLVFADVDGDGKYDASIDYPAPNGTVVNLYKSDGTLVQSTTLGAEQNGRYLFQKVDTGDFYVEIPASEFQLGKTMANWTPATPSTDPNTEENESVDQHAYTVGTSVVNGIRSGVITLSADAATAGGGVPTGHEPTADNTANLTDSTLDDFSNFTLDVGINPATYNVSGTVWSDSNKNGIRENSELGIPNVTVVLYGAPYDEGNERCVSLDTDANGFYQFEDVIPGSYQLIESDASDTPFGSATCPPAAGDPDEHISTTPNTRNITVYQTDLTRQDFGDFAGISVSGTVFHDNGLNGGTSGNQSQEGDEPGIGGVTMTASDGAGTVYDTTTTNTDGSYTLHVPATATTVVVTESNASGYVSIGGEVGTTGGTYSLANDTTTFTLSAATTYTGINFADIQSTVLEPNHTGTVQPGNVIFYAHTFTTPTAGTVVFSHDSDLNVTQGWSNLLYRDTDCSGTLNGTEADVVLGEFNLGVNAGDKICIINKVYAPNNVAAQDRHRVTITANFSDNSGGGSQMLTAIDVTTAGQSTLPTTDTSGVSSSLELRKSVQNITKNTAATESSNDASPGDILKYRITYRNKGTGPITDLVVNDSVPAYTTYDVGTANCDSTPAGMTCLPTVSGSAVDWKMTGSLSGGASGQVSYQVVLDK</sequence>
<dbReference type="PANTHER" id="PTHR23303:SF15">
    <property type="entry name" value="COLOSSIN-A"/>
    <property type="match status" value="1"/>
</dbReference>
<keyword evidence="2" id="KW-0964">Secreted</keyword>
<dbReference type="SUPFAM" id="SSF117074">
    <property type="entry name" value="Hypothetical protein PA1324"/>
    <property type="match status" value="2"/>
</dbReference>
<dbReference type="InterPro" id="IPR047589">
    <property type="entry name" value="DUF11_rpt"/>
</dbReference>
<evidence type="ECO:0000259" key="5">
    <source>
        <dbReference type="Pfam" id="PF17210"/>
    </source>
</evidence>
<evidence type="ECO:0000256" key="3">
    <source>
        <dbReference type="ARBA" id="ARBA00022729"/>
    </source>
</evidence>
<name>A0A317CHC3_9GAMM</name>
<feature type="domain" description="SD-repeat containing protein B" evidence="5">
    <location>
        <begin position="1090"/>
        <end position="1169"/>
    </location>
</feature>
<dbReference type="NCBIfam" id="TIGR01451">
    <property type="entry name" value="B_ant_repeat"/>
    <property type="match status" value="1"/>
</dbReference>
<dbReference type="EMBL" id="QGKL01000016">
    <property type="protein sequence ID" value="PWQ97948.1"/>
    <property type="molecule type" value="Genomic_DNA"/>
</dbReference>
<proteinExistence type="predicted"/>
<keyword evidence="4" id="KW-0812">Transmembrane</keyword>
<dbReference type="InterPro" id="IPR033764">
    <property type="entry name" value="Sdr_B"/>
</dbReference>
<dbReference type="Gene3D" id="2.60.40.10">
    <property type="entry name" value="Immunoglobulins"/>
    <property type="match status" value="3"/>
</dbReference>
<evidence type="ECO:0000256" key="4">
    <source>
        <dbReference type="SAM" id="Phobius"/>
    </source>
</evidence>
<comment type="caution">
    <text evidence="6">The sequence shown here is derived from an EMBL/GenBank/DDBJ whole genome shotgun (WGS) entry which is preliminary data.</text>
</comment>
<protein>
    <recommendedName>
        <fullName evidence="5">SD-repeat containing protein B domain-containing protein</fullName>
    </recommendedName>
</protein>
<evidence type="ECO:0000256" key="1">
    <source>
        <dbReference type="ARBA" id="ARBA00004613"/>
    </source>
</evidence>
<gene>
    <name evidence="6" type="ORF">DKT75_05645</name>
</gene>
<dbReference type="Pfam" id="PF17210">
    <property type="entry name" value="SdrD_B"/>
    <property type="match status" value="2"/>
</dbReference>
<feature type="transmembrane region" description="Helical" evidence="4">
    <location>
        <begin position="20"/>
        <end position="39"/>
    </location>
</feature>